<dbReference type="PANTHER" id="PTHR39083">
    <property type="entry name" value="CYCLIC DI-GMP-BINDING PROTEIN"/>
    <property type="match status" value="1"/>
</dbReference>
<evidence type="ECO:0000256" key="5">
    <source>
        <dbReference type="ARBA" id="ARBA00023136"/>
    </source>
</evidence>
<reference evidence="7" key="1">
    <citation type="submission" date="2022-03" db="EMBL/GenBank/DDBJ databases">
        <title>De novo assembled genomes of Belliella spp. (Cyclobacteriaceae) strains.</title>
        <authorList>
            <person name="Szabo A."/>
            <person name="Korponai K."/>
            <person name="Felfoldi T."/>
        </authorList>
    </citation>
    <scope>NUCLEOTIDE SEQUENCE</scope>
    <source>
        <strain evidence="7">DSM 107340</strain>
    </source>
</reference>
<keyword evidence="4 6" id="KW-1133">Transmembrane helix</keyword>
<dbReference type="Gene3D" id="2.60.120.260">
    <property type="entry name" value="Galactose-binding domain-like"/>
    <property type="match status" value="2"/>
</dbReference>
<feature type="transmembrane region" description="Helical" evidence="6">
    <location>
        <begin position="650"/>
        <end position="670"/>
    </location>
</feature>
<dbReference type="Proteomes" id="UP001165488">
    <property type="component" value="Unassembled WGS sequence"/>
</dbReference>
<evidence type="ECO:0000256" key="6">
    <source>
        <dbReference type="SAM" id="Phobius"/>
    </source>
</evidence>
<sequence>MKELYKSTIIKSIVFILAIFCFNQSMAINHGFEAFGYPKQTTVFGPKSSSIFFFKQRNDLQHDGTQIHLEIVNSKVLDKQKSKILFFINDLPILTSALSQEGDTLKVDLPVGTEDFESGFLKLELKSDLFKIDDDCRDSSDSEYWIKITQNSHLEVNLASQFTTAKPSKTLDKLIPDIERLVIPRNNDLNLIKHVSYIHFFYKSRFGMTLPVSYLDEVVMDSLDRAMIIGPWDLVSSGVDQNVKVSKGQGELKILNNSVTDSLTNFQYYTSNILLTSQDYDGIKKVLHFLFDQDLAKSAISDHLIVKNSVVGELDFKYQLNSTYKLSELGLEEEVVYGACRITKNIQLPSFLTKNELKLISFQLKVNHKPIQADEQGYINIYLNNSLLQTIVMDKSGVVDRTIAVKRKPIRAGSYFSVEYVYLSGGDCCGENNTEFFAQIDPIESKINIDIGSDSPPIFSAFPENFSGKQIQLLTDLNFNKNEIPALSNLIGQINVKSNDQKSVYLPEFISLKDYSFENSTSNMIIITDQPQKFNALFEDNQYIQFLQDSISYHSDELEKFFTVNYNKKLTYAQIFPKNNQMVMLITHLSDNPMSLNNAIEGIYDPYLTNSGNVLLANDQHYYFFDLRDKISTNQKAGRSEGFVTFWDNYKLFIIILVLAFIIVLLSYIFRKSELAKTQIEDARK</sequence>
<evidence type="ECO:0000256" key="4">
    <source>
        <dbReference type="ARBA" id="ARBA00022989"/>
    </source>
</evidence>
<accession>A0ABS9UPQ1</accession>
<dbReference type="EMBL" id="JAKZGS010000006">
    <property type="protein sequence ID" value="MCH7398155.1"/>
    <property type="molecule type" value="Genomic_DNA"/>
</dbReference>
<comment type="subcellular location">
    <subcellularLocation>
        <location evidence="1">Cell membrane</location>
        <topology evidence="1">Single-pass membrane protein</topology>
    </subcellularLocation>
</comment>
<keyword evidence="8" id="KW-1185">Reference proteome</keyword>
<comment type="caution">
    <text evidence="7">The sequence shown here is derived from an EMBL/GenBank/DDBJ whole genome shotgun (WGS) entry which is preliminary data.</text>
</comment>
<proteinExistence type="predicted"/>
<evidence type="ECO:0000313" key="7">
    <source>
        <dbReference type="EMBL" id="MCH7398155.1"/>
    </source>
</evidence>
<dbReference type="Pfam" id="PF03170">
    <property type="entry name" value="BcsB"/>
    <property type="match status" value="1"/>
</dbReference>
<protein>
    <submittedName>
        <fullName evidence="7">Cellulose biosynthesis cyclic di-GMP-binding regulatory protein BcsB</fullName>
    </submittedName>
</protein>
<evidence type="ECO:0000313" key="8">
    <source>
        <dbReference type="Proteomes" id="UP001165488"/>
    </source>
</evidence>
<evidence type="ECO:0000256" key="3">
    <source>
        <dbReference type="ARBA" id="ARBA00022692"/>
    </source>
</evidence>
<dbReference type="InterPro" id="IPR018513">
    <property type="entry name" value="Cell_synthase_bac"/>
</dbReference>
<evidence type="ECO:0000256" key="2">
    <source>
        <dbReference type="ARBA" id="ARBA00022475"/>
    </source>
</evidence>
<organism evidence="7 8">
    <name type="scientific">Belliella calami</name>
    <dbReference type="NCBI Taxonomy" id="2923436"/>
    <lineage>
        <taxon>Bacteria</taxon>
        <taxon>Pseudomonadati</taxon>
        <taxon>Bacteroidota</taxon>
        <taxon>Cytophagia</taxon>
        <taxon>Cytophagales</taxon>
        <taxon>Cyclobacteriaceae</taxon>
        <taxon>Belliella</taxon>
    </lineage>
</organism>
<keyword evidence="2" id="KW-1003">Cell membrane</keyword>
<keyword evidence="3 6" id="KW-0812">Transmembrane</keyword>
<evidence type="ECO:0000256" key="1">
    <source>
        <dbReference type="ARBA" id="ARBA00004162"/>
    </source>
</evidence>
<gene>
    <name evidence="7" type="ORF">MM236_09155</name>
</gene>
<dbReference type="PANTHER" id="PTHR39083:SF1">
    <property type="entry name" value="CYCLIC DI-GMP-BINDING PROTEIN"/>
    <property type="match status" value="1"/>
</dbReference>
<keyword evidence="5 6" id="KW-0472">Membrane</keyword>
<name>A0ABS9UPQ1_9BACT</name>
<dbReference type="RefSeq" id="WP_241274670.1">
    <property type="nucleotide sequence ID" value="NZ_JAKZGS010000006.1"/>
</dbReference>